<keyword evidence="3" id="KW-1185">Reference proteome</keyword>
<dbReference type="SUPFAM" id="SSF141868">
    <property type="entry name" value="EAL domain-like"/>
    <property type="match status" value="1"/>
</dbReference>
<dbReference type="InterPro" id="IPR013976">
    <property type="entry name" value="HDOD"/>
</dbReference>
<dbReference type="PROSITE" id="PS51833">
    <property type="entry name" value="HDOD"/>
    <property type="match status" value="1"/>
</dbReference>
<accession>A0A6N6N2C2</accession>
<dbReference type="EMBL" id="WAIE01000004">
    <property type="protein sequence ID" value="KAB1441538.1"/>
    <property type="molecule type" value="Genomic_DNA"/>
</dbReference>
<gene>
    <name evidence="2" type="ORF">F8A88_11425</name>
</gene>
<dbReference type="RefSeq" id="WP_151151281.1">
    <property type="nucleotide sequence ID" value="NZ_WAIE01000004.1"/>
</dbReference>
<dbReference type="AlphaFoldDB" id="A0A6N6N2C2"/>
<reference evidence="2 3" key="1">
    <citation type="journal article" date="2017" name="Int. J. Syst. Evol. Microbiol.">
        <title>Desulfovibrio senegalensis sp. nov., a mesophilic sulfate reducer isolated from marine sediment.</title>
        <authorList>
            <person name="Thioye A."/>
            <person name="Gam Z.B.A."/>
            <person name="Mbengue M."/>
            <person name="Cayol J.L."/>
            <person name="Joseph-Bartoli M."/>
            <person name="Toure-Kane C."/>
            <person name="Labat M."/>
        </authorList>
    </citation>
    <scope>NUCLEOTIDE SEQUENCE [LARGE SCALE GENOMIC DNA]</scope>
    <source>
        <strain evidence="2 3">DSM 101509</strain>
    </source>
</reference>
<dbReference type="Proteomes" id="UP000438699">
    <property type="component" value="Unassembled WGS sequence"/>
</dbReference>
<name>A0A6N6N2C2_9BACT</name>
<dbReference type="SUPFAM" id="SSF109604">
    <property type="entry name" value="HD-domain/PDEase-like"/>
    <property type="match status" value="1"/>
</dbReference>
<evidence type="ECO:0000259" key="1">
    <source>
        <dbReference type="PROSITE" id="PS51833"/>
    </source>
</evidence>
<feature type="domain" description="HDOD" evidence="1">
    <location>
        <begin position="208"/>
        <end position="398"/>
    </location>
</feature>
<dbReference type="InterPro" id="IPR035919">
    <property type="entry name" value="EAL_sf"/>
</dbReference>
<dbReference type="InterPro" id="IPR052340">
    <property type="entry name" value="RNase_Y/CdgJ"/>
</dbReference>
<organism evidence="2 3">
    <name type="scientific">Pseudodesulfovibrio senegalensis</name>
    <dbReference type="NCBI Taxonomy" id="1721087"/>
    <lineage>
        <taxon>Bacteria</taxon>
        <taxon>Pseudomonadati</taxon>
        <taxon>Thermodesulfobacteriota</taxon>
        <taxon>Desulfovibrionia</taxon>
        <taxon>Desulfovibrionales</taxon>
        <taxon>Desulfovibrionaceae</taxon>
    </lineage>
</organism>
<dbReference type="Pfam" id="PF08668">
    <property type="entry name" value="HDOD"/>
    <property type="match status" value="1"/>
</dbReference>
<dbReference type="OrthoDB" id="9804751at2"/>
<dbReference type="PANTHER" id="PTHR33525:SF4">
    <property type="entry name" value="CYCLIC DI-GMP PHOSPHODIESTERASE CDGJ"/>
    <property type="match status" value="1"/>
</dbReference>
<evidence type="ECO:0000313" key="3">
    <source>
        <dbReference type="Proteomes" id="UP000438699"/>
    </source>
</evidence>
<protein>
    <submittedName>
        <fullName evidence="2">HDOD domain-containing protein</fullName>
    </submittedName>
</protein>
<dbReference type="PIRSF" id="PIRSF003180">
    <property type="entry name" value="DiGMPpdiest_YuxH"/>
    <property type="match status" value="1"/>
</dbReference>
<dbReference type="PANTHER" id="PTHR33525">
    <property type="match status" value="1"/>
</dbReference>
<proteinExistence type="predicted"/>
<dbReference type="InterPro" id="IPR014408">
    <property type="entry name" value="dGMP_Pdiesterase_EAL/HD-GYP"/>
</dbReference>
<dbReference type="Gene3D" id="1.10.3210.10">
    <property type="entry name" value="Hypothetical protein af1432"/>
    <property type="match status" value="1"/>
</dbReference>
<evidence type="ECO:0000313" key="2">
    <source>
        <dbReference type="EMBL" id="KAB1441538.1"/>
    </source>
</evidence>
<sequence length="418" mass="46403">MNSTTTDQDTDNQDLFITRMPVFDREKNIWAYELAYHGDPDVFSPAETDSAILDRVMENTEETLGAPNWHGKTLITLCGDALPHCQQAISLNGSHVISLTSPATDADRIDSIAKTLQDNGSRLALDSSVEPEAFSVLKEHADIVTMSMKNHSPKDVIAFRKQMKDFTGRLLATDVETWEDYQGTRALGFALFQGSFFTRPFSLTEQTLNSASVAKLGLLRELNAPELDMQRLADVIATDVGLSYRLLRYINSAAFGLPNTIKSIQQAVSLLGTKEIRRWAMVVAMTDMDNTPKGEELAYMALQRARFLEQLTESLPSVEHPCEQMFLLGLFSRLDALMGNEMSDILKDIPLDAELLEALCGQRGSELGDALDMLDAVERADWKTANALLLKYKACFTTTATHYLKASTWASRQVAGMI</sequence>
<comment type="caution">
    <text evidence="2">The sequence shown here is derived from an EMBL/GenBank/DDBJ whole genome shotgun (WGS) entry which is preliminary data.</text>
</comment>